<accession>A0A4R4A6B5</accession>
<dbReference type="SUPFAM" id="SSF103501">
    <property type="entry name" value="Respiratory nitrate reductase 1 gamma chain"/>
    <property type="match status" value="1"/>
</dbReference>
<keyword evidence="1" id="KW-0472">Membrane</keyword>
<dbReference type="EMBL" id="SMDC01000012">
    <property type="protein sequence ID" value="TCW34205.1"/>
    <property type="molecule type" value="Genomic_DNA"/>
</dbReference>
<evidence type="ECO:0008006" key="4">
    <source>
        <dbReference type="Google" id="ProtNLM"/>
    </source>
</evidence>
<feature type="transmembrane region" description="Helical" evidence="1">
    <location>
        <begin position="15"/>
        <end position="37"/>
    </location>
</feature>
<dbReference type="Proteomes" id="UP000295247">
    <property type="component" value="Unassembled WGS sequence"/>
</dbReference>
<keyword evidence="1" id="KW-1133">Transmembrane helix</keyword>
<name>A0A4R4A6B5_MARGR</name>
<organism evidence="2 3">
    <name type="scientific">Marichromatium gracile</name>
    <name type="common">Chromatium gracile</name>
    <dbReference type="NCBI Taxonomy" id="1048"/>
    <lineage>
        <taxon>Bacteria</taxon>
        <taxon>Pseudomonadati</taxon>
        <taxon>Pseudomonadota</taxon>
        <taxon>Gammaproteobacteria</taxon>
        <taxon>Chromatiales</taxon>
        <taxon>Chromatiaceae</taxon>
        <taxon>Marichromatium</taxon>
    </lineage>
</organism>
<evidence type="ECO:0000313" key="2">
    <source>
        <dbReference type="EMBL" id="TCW34205.1"/>
    </source>
</evidence>
<evidence type="ECO:0000313" key="3">
    <source>
        <dbReference type="Proteomes" id="UP000295247"/>
    </source>
</evidence>
<feature type="transmembrane region" description="Helical" evidence="1">
    <location>
        <begin position="149"/>
        <end position="166"/>
    </location>
</feature>
<evidence type="ECO:0000256" key="1">
    <source>
        <dbReference type="SAM" id="Phobius"/>
    </source>
</evidence>
<dbReference type="InterPro" id="IPR036197">
    <property type="entry name" value="NarG-like_sf"/>
</dbReference>
<dbReference type="Gene3D" id="1.20.950.20">
    <property type="entry name" value="Transmembrane di-heme cytochromes, Chain C"/>
    <property type="match status" value="1"/>
</dbReference>
<keyword evidence="1" id="KW-0812">Transmembrane</keyword>
<comment type="caution">
    <text evidence="2">The sequence shown here is derived from an EMBL/GenBank/DDBJ whole genome shotgun (WGS) entry which is preliminary data.</text>
</comment>
<feature type="transmembrane region" description="Helical" evidence="1">
    <location>
        <begin position="80"/>
        <end position="106"/>
    </location>
</feature>
<dbReference type="AlphaFoldDB" id="A0A4R4A6B5"/>
<dbReference type="RefSeq" id="WP_123142067.1">
    <property type="nucleotide sequence ID" value="NZ_NRRH01000008.1"/>
</dbReference>
<feature type="transmembrane region" description="Helical" evidence="1">
    <location>
        <begin position="186"/>
        <end position="208"/>
    </location>
</feature>
<gene>
    <name evidence="2" type="ORF">EDC29_11257</name>
</gene>
<reference evidence="2 3" key="1">
    <citation type="submission" date="2019-03" db="EMBL/GenBank/DDBJ databases">
        <title>Genomic Encyclopedia of Type Strains, Phase IV (KMG-IV): sequencing the most valuable type-strain genomes for metagenomic binning, comparative biology and taxonomic classification.</title>
        <authorList>
            <person name="Goeker M."/>
        </authorList>
    </citation>
    <scope>NUCLEOTIDE SEQUENCE [LARGE SCALE GENOMIC DNA]</scope>
    <source>
        <strain evidence="2 3">DSM 203</strain>
    </source>
</reference>
<sequence>MNGAMEFLLWTKGPMFQIALGIFAVGMLARLFEILLLGRATNHAEARAGEWLPGLRTVFTRTIPDPGTFRRAPFDVLVGWVWHLGFIIVLLLSVPHVELIAGVFGVSWPALPNPVIDLLTAITLAGLVAALLHRLLHPVKRRISIPQDYLVWALTFAVVLTGYLAYHRLVEPYPLALGMHILSAELLLICLPFTKLTHIFTTVFARWYNGAAFGRKGVRS</sequence>
<feature type="transmembrane region" description="Helical" evidence="1">
    <location>
        <begin position="118"/>
        <end position="137"/>
    </location>
</feature>
<protein>
    <recommendedName>
        <fullName evidence="4">Nitrate reductase gamma subunit</fullName>
    </recommendedName>
</protein>
<proteinExistence type="predicted"/>